<evidence type="ECO:0000313" key="1">
    <source>
        <dbReference type="EMBL" id="ALU28102.1"/>
    </source>
</evidence>
<dbReference type="Proteomes" id="UP000069030">
    <property type="component" value="Chromosome"/>
</dbReference>
<dbReference type="RefSeq" id="WP_058699921.1">
    <property type="nucleotide sequence ID" value="NZ_CP013690.1"/>
</dbReference>
<evidence type="ECO:0000313" key="2">
    <source>
        <dbReference type="Proteomes" id="UP000069030"/>
    </source>
</evidence>
<dbReference type="EMBL" id="CP013690">
    <property type="protein sequence ID" value="ALU28102.1"/>
    <property type="molecule type" value="Genomic_DNA"/>
</dbReference>
<organism evidence="1 2">
    <name type="scientific">Myroides odoratimimus</name>
    <dbReference type="NCBI Taxonomy" id="76832"/>
    <lineage>
        <taxon>Bacteria</taxon>
        <taxon>Pseudomonadati</taxon>
        <taxon>Bacteroidota</taxon>
        <taxon>Flavobacteriia</taxon>
        <taxon>Flavobacteriales</taxon>
        <taxon>Flavobacteriaceae</taxon>
        <taxon>Myroides</taxon>
    </lineage>
</organism>
<dbReference type="AlphaFoldDB" id="A0AAI8C8U9"/>
<proteinExistence type="predicted"/>
<name>A0AAI8C8U9_9FLAO</name>
<sequence>MMVKSGVIFDSYDYKFIENNNIVELLNKVDIDNQLKTNVKKSPVSNKGGRNKKILDELKDIVDKNELYEMFPSGSKGYIKEKVDVFFSNYSNVLDKYNISETKERGALMKFLRNKLLEV</sequence>
<gene>
    <name evidence="1" type="ORF">AS202_18980</name>
</gene>
<reference evidence="1 2" key="1">
    <citation type="journal article" date="2016" name="J. Zhejiang Univ. Sci. B">
        <title>Antibiotic resistance mechanisms of Myroides sp.</title>
        <authorList>
            <person name="Hu S."/>
            <person name="Yuan S."/>
            <person name="Qu H."/>
            <person name="Jiang T."/>
            <person name="Zhou Y."/>
            <person name="Wang M."/>
            <person name="Ming D."/>
        </authorList>
    </citation>
    <scope>NUCLEOTIDE SEQUENCE [LARGE SCALE GENOMIC DNA]</scope>
    <source>
        <strain evidence="1 2">PR63039</strain>
    </source>
</reference>
<accession>A0AAI8C8U9</accession>
<dbReference type="KEGG" id="mod:AS202_18980"/>
<protein>
    <submittedName>
        <fullName evidence="1">Uncharacterized protein</fullName>
    </submittedName>
</protein>